<dbReference type="InterPro" id="IPR007541">
    <property type="entry name" value="Uncharacterised_BSP"/>
</dbReference>
<dbReference type="OrthoDB" id="891726at2759"/>
<gene>
    <name evidence="1" type="ORF">EV356DRAFT_421502</name>
</gene>
<dbReference type="AlphaFoldDB" id="A0A6A6HP07"/>
<evidence type="ECO:0000313" key="2">
    <source>
        <dbReference type="Proteomes" id="UP000800092"/>
    </source>
</evidence>
<dbReference type="PANTHER" id="PTHR33321:SF12">
    <property type="entry name" value="PLANT BASIC SECRETORY PROTEIN (BSP) FAMILY PROTEIN"/>
    <property type="match status" value="1"/>
</dbReference>
<dbReference type="EMBL" id="ML991771">
    <property type="protein sequence ID" value="KAF2239835.1"/>
    <property type="molecule type" value="Genomic_DNA"/>
</dbReference>
<dbReference type="Pfam" id="PF04450">
    <property type="entry name" value="BSP"/>
    <property type="match status" value="1"/>
</dbReference>
<name>A0A6A6HP07_VIRVR</name>
<reference evidence="1" key="1">
    <citation type="journal article" date="2020" name="Stud. Mycol.">
        <title>101 Dothideomycetes genomes: a test case for predicting lifestyles and emergence of pathogens.</title>
        <authorList>
            <person name="Haridas S."/>
            <person name="Albert R."/>
            <person name="Binder M."/>
            <person name="Bloem J."/>
            <person name="Labutti K."/>
            <person name="Salamov A."/>
            <person name="Andreopoulos B."/>
            <person name="Baker S."/>
            <person name="Barry K."/>
            <person name="Bills G."/>
            <person name="Bluhm B."/>
            <person name="Cannon C."/>
            <person name="Castanera R."/>
            <person name="Culley D."/>
            <person name="Daum C."/>
            <person name="Ezra D."/>
            <person name="Gonzalez J."/>
            <person name="Henrissat B."/>
            <person name="Kuo A."/>
            <person name="Liang C."/>
            <person name="Lipzen A."/>
            <person name="Lutzoni F."/>
            <person name="Magnuson J."/>
            <person name="Mondo S."/>
            <person name="Nolan M."/>
            <person name="Ohm R."/>
            <person name="Pangilinan J."/>
            <person name="Park H.-J."/>
            <person name="Ramirez L."/>
            <person name="Alfaro M."/>
            <person name="Sun H."/>
            <person name="Tritt A."/>
            <person name="Yoshinaga Y."/>
            <person name="Zwiers L.-H."/>
            <person name="Turgeon B."/>
            <person name="Goodwin S."/>
            <person name="Spatafora J."/>
            <person name="Crous P."/>
            <person name="Grigoriev I."/>
        </authorList>
    </citation>
    <scope>NUCLEOTIDE SEQUENCE</scope>
    <source>
        <strain evidence="1">Tuck. ex Michener</strain>
    </source>
</reference>
<protein>
    <submittedName>
        <fullName evidence="1">Plant basic secretory protein</fullName>
    </submittedName>
</protein>
<evidence type="ECO:0000313" key="1">
    <source>
        <dbReference type="EMBL" id="KAF2239835.1"/>
    </source>
</evidence>
<accession>A0A6A6HP07</accession>
<proteinExistence type="predicted"/>
<dbReference type="Proteomes" id="UP000800092">
    <property type="component" value="Unassembled WGS sequence"/>
</dbReference>
<keyword evidence="2" id="KW-1185">Reference proteome</keyword>
<sequence>MSPVPPKPLPHQLPKPLFRLEITDLSHPGAVAFLSHIDLTAILSDAVKNVITTLYLHSSAIPAVRSITLILKPEGGVASTTGLDYDDEHKRITFSTEYIKHVAHQRVKEEILGVVTHEMVHCWQWAAFGTAPPGLIEGVADWVRLRCGLSPPHWKQEPGGQWNAGYQHTAYFLDYLEGRYGSGTVPKINSALREKRYEEGAFWKGLLGKEIEALWDEY</sequence>
<organism evidence="1 2">
    <name type="scientific">Viridothelium virens</name>
    <name type="common">Speckled blister lichen</name>
    <name type="synonym">Trypethelium virens</name>
    <dbReference type="NCBI Taxonomy" id="1048519"/>
    <lineage>
        <taxon>Eukaryota</taxon>
        <taxon>Fungi</taxon>
        <taxon>Dikarya</taxon>
        <taxon>Ascomycota</taxon>
        <taxon>Pezizomycotina</taxon>
        <taxon>Dothideomycetes</taxon>
        <taxon>Dothideomycetes incertae sedis</taxon>
        <taxon>Trypetheliales</taxon>
        <taxon>Trypetheliaceae</taxon>
        <taxon>Viridothelium</taxon>
    </lineage>
</organism>
<feature type="non-terminal residue" evidence="1">
    <location>
        <position position="218"/>
    </location>
</feature>
<dbReference type="PANTHER" id="PTHR33321">
    <property type="match status" value="1"/>
</dbReference>